<reference evidence="1" key="1">
    <citation type="submission" date="2014-12" db="EMBL/GenBank/DDBJ databases">
        <title>Insight into the proteome of Arion vulgaris.</title>
        <authorList>
            <person name="Aradska J."/>
            <person name="Bulat T."/>
            <person name="Smidak R."/>
            <person name="Sarate P."/>
            <person name="Gangsoo J."/>
            <person name="Sialana F."/>
            <person name="Bilban M."/>
            <person name="Lubec G."/>
        </authorList>
    </citation>
    <scope>NUCLEOTIDE SEQUENCE</scope>
    <source>
        <tissue evidence="1">Skin</tissue>
    </source>
</reference>
<name>A0A0B7C576_9EUPU</name>
<sequence>AVDGPLGDKVMLPSVAIRSDYYCMTLVDIDSTDKTDNGDTTDSGGERVKKEHVLRKTLDKINMFHQSDIIKAYPSED</sequence>
<accession>A0A0B7C576</accession>
<feature type="non-terminal residue" evidence="1">
    <location>
        <position position="1"/>
    </location>
</feature>
<feature type="non-terminal residue" evidence="1">
    <location>
        <position position="77"/>
    </location>
</feature>
<evidence type="ECO:0000313" key="1">
    <source>
        <dbReference type="EMBL" id="CEK99620.1"/>
    </source>
</evidence>
<proteinExistence type="predicted"/>
<organism evidence="1">
    <name type="scientific">Arion vulgaris</name>
    <dbReference type="NCBI Taxonomy" id="1028688"/>
    <lineage>
        <taxon>Eukaryota</taxon>
        <taxon>Metazoa</taxon>
        <taxon>Spiralia</taxon>
        <taxon>Lophotrochozoa</taxon>
        <taxon>Mollusca</taxon>
        <taxon>Gastropoda</taxon>
        <taxon>Heterobranchia</taxon>
        <taxon>Euthyneura</taxon>
        <taxon>Panpulmonata</taxon>
        <taxon>Eupulmonata</taxon>
        <taxon>Stylommatophora</taxon>
        <taxon>Helicina</taxon>
        <taxon>Arionoidea</taxon>
        <taxon>Arionidae</taxon>
        <taxon>Arion</taxon>
    </lineage>
</organism>
<dbReference type="AlphaFoldDB" id="A0A0B7C576"/>
<protein>
    <submittedName>
        <fullName evidence="1">Uncharacterized protein</fullName>
    </submittedName>
</protein>
<dbReference type="EMBL" id="HACG01052749">
    <property type="protein sequence ID" value="CEK99620.1"/>
    <property type="molecule type" value="Transcribed_RNA"/>
</dbReference>
<gene>
    <name evidence="1" type="primary">ORF221735</name>
</gene>